<accession>A0A2T1AFX7</accession>
<keyword evidence="1" id="KW-0812">Transmembrane</keyword>
<name>A0A2T1AFX7_TRISK</name>
<evidence type="ECO:0000313" key="3">
    <source>
        <dbReference type="Proteomes" id="UP000237718"/>
    </source>
</evidence>
<evidence type="ECO:0000313" key="2">
    <source>
        <dbReference type="EMBL" id="PRZ47499.1"/>
    </source>
</evidence>
<feature type="transmembrane region" description="Helical" evidence="1">
    <location>
        <begin position="58"/>
        <end position="83"/>
    </location>
</feature>
<dbReference type="Pfam" id="PF10011">
    <property type="entry name" value="DUF2254"/>
    <property type="match status" value="1"/>
</dbReference>
<dbReference type="EMBL" id="PVUF01000006">
    <property type="protein sequence ID" value="PRZ47499.1"/>
    <property type="molecule type" value="Genomic_DNA"/>
</dbReference>
<keyword evidence="1" id="KW-0472">Membrane</keyword>
<feature type="transmembrane region" description="Helical" evidence="1">
    <location>
        <begin position="104"/>
        <end position="124"/>
    </location>
</feature>
<proteinExistence type="predicted"/>
<dbReference type="OrthoDB" id="2955631at2"/>
<keyword evidence="1" id="KW-1133">Transmembrane helix</keyword>
<dbReference type="AlphaFoldDB" id="A0A2T1AFX7"/>
<dbReference type="InterPro" id="IPR018723">
    <property type="entry name" value="DUF2254_membrane"/>
</dbReference>
<protein>
    <submittedName>
        <fullName evidence="2">Putative membrane protein</fullName>
    </submittedName>
</protein>
<dbReference type="Proteomes" id="UP000237718">
    <property type="component" value="Unassembled WGS sequence"/>
</dbReference>
<dbReference type="RefSeq" id="WP_106163771.1">
    <property type="nucleotide sequence ID" value="NZ_JAGDDX010000006.1"/>
</dbReference>
<organism evidence="2 3">
    <name type="scientific">Tritonibacter scottomollicae</name>
    <name type="common">Epibacterium scottomollicae</name>
    <dbReference type="NCBI Taxonomy" id="483013"/>
    <lineage>
        <taxon>Bacteria</taxon>
        <taxon>Pseudomonadati</taxon>
        <taxon>Pseudomonadota</taxon>
        <taxon>Alphaproteobacteria</taxon>
        <taxon>Rhodobacterales</taxon>
        <taxon>Paracoccaceae</taxon>
        <taxon>Tritonibacter</taxon>
    </lineage>
</organism>
<feature type="transmembrane region" description="Helical" evidence="1">
    <location>
        <begin position="16"/>
        <end position="38"/>
    </location>
</feature>
<gene>
    <name evidence="2" type="ORF">CLV89_10631</name>
</gene>
<sequence>MISRSLLLLRRVTRQLWFRVVAISLFSLLALAVAPLLAPILPQEWENRFGRDAVLPVLNILATGMLAVTTFSLNVMVSAYRTASTMATPRVYRLLLEDTVTQSVLATFTGGFVYSLSAIILFRARLYPPGAAFVVFVMTVLVVALIVIAILRWIDHLSDLGSMDHTLRLIETRTRNSLQARKDTPSLGGCCDTSEPPADARPIAAAESGFVRFVDMPALNARAEEAGVTIHLTRLPGEFVLRGRPLAMAQGGDEDFCTEATGLIDIGDVRSFEQDPAFGLTLLAETAQRALSPGVNDPGTAIEVMGRIERLLWETLPDGTETEGGEVRFPHIHLPPVTAQELLKACFPPIARCAEDAPEVMQWMDKALSELEHHPNTAMTKAARKMHNSFFD</sequence>
<feature type="transmembrane region" description="Helical" evidence="1">
    <location>
        <begin position="130"/>
        <end position="154"/>
    </location>
</feature>
<reference evidence="2 3" key="1">
    <citation type="submission" date="2018-03" db="EMBL/GenBank/DDBJ databases">
        <title>Genomic Encyclopedia of Archaeal and Bacterial Type Strains, Phase II (KMG-II): from individual species to whole genera.</title>
        <authorList>
            <person name="Goeker M."/>
        </authorList>
    </citation>
    <scope>NUCLEOTIDE SEQUENCE [LARGE SCALE GENOMIC DNA]</scope>
    <source>
        <strain evidence="2 3">DSM 25328</strain>
    </source>
</reference>
<comment type="caution">
    <text evidence="2">The sequence shown here is derived from an EMBL/GenBank/DDBJ whole genome shotgun (WGS) entry which is preliminary data.</text>
</comment>
<evidence type="ECO:0000256" key="1">
    <source>
        <dbReference type="SAM" id="Phobius"/>
    </source>
</evidence>